<feature type="transmembrane region" description="Helical" evidence="10">
    <location>
        <begin position="371"/>
        <end position="391"/>
    </location>
</feature>
<keyword evidence="3" id="KW-1003">Cell membrane</keyword>
<accession>A0ABU5KIP5</accession>
<organism evidence="11 12">
    <name type="scientific">Jeotgalibacillus haloalkalitolerans</name>
    <dbReference type="NCBI Taxonomy" id="3104292"/>
    <lineage>
        <taxon>Bacteria</taxon>
        <taxon>Bacillati</taxon>
        <taxon>Bacillota</taxon>
        <taxon>Bacilli</taxon>
        <taxon>Bacillales</taxon>
        <taxon>Caryophanaceae</taxon>
        <taxon>Jeotgalibacillus</taxon>
    </lineage>
</organism>
<feature type="transmembrane region" description="Helical" evidence="10">
    <location>
        <begin position="222"/>
        <end position="244"/>
    </location>
</feature>
<keyword evidence="9 10" id="KW-0472">Membrane</keyword>
<gene>
    <name evidence="11" type="ORF">UFB30_02220</name>
</gene>
<feature type="transmembrane region" description="Helical" evidence="10">
    <location>
        <begin position="73"/>
        <end position="97"/>
    </location>
</feature>
<dbReference type="Pfam" id="PF02386">
    <property type="entry name" value="TrkH"/>
    <property type="match status" value="1"/>
</dbReference>
<sequence>MKKRTFTLTPPQFLMGGFAITIIIGTLLLKLPFATEDGGIPWIDAFFMATSATTVTGLVTVDTGTVFTVFGEVVIMMLIQIGGLGFMTFAVLVILILGKRISLKERLLLQEALNQTAIGGVIRLAIRLFIFSIMIELFGMLLLATVWVPEYGWAFGLYTSLFHSISAFNNAGFSLWSDSLMGYAGNPIVNLVITGMFILGGLGFTVLIDVKNQPIFRKLALHSKLMIIGTLVINVAAFLLIFFIEYGNPNTIGPLSFLDKVWASYFQAVTTRTAGFNTLNIGDMETPSILLMMVLMFIGAGSGSTGSGIKLTTAIVMIVAVISYLQNRSEVTLMNRTIKRDIVIRSFAITVVAIAAVFVTLFLLTITESELPFLLLAFETFSAFGTVGLSMGITGDLSDPGKVIVMILMFLGRLGPITLAFSLATTKPDKVKYAKEDVYTG</sequence>
<evidence type="ECO:0000256" key="5">
    <source>
        <dbReference type="ARBA" id="ARBA00022692"/>
    </source>
</evidence>
<keyword evidence="12" id="KW-1185">Reference proteome</keyword>
<protein>
    <submittedName>
        <fullName evidence="11">TrkH family potassium uptake protein</fullName>
    </submittedName>
</protein>
<feature type="transmembrane region" description="Helical" evidence="10">
    <location>
        <begin position="188"/>
        <end position="210"/>
    </location>
</feature>
<feature type="transmembrane region" description="Helical" evidence="10">
    <location>
        <begin position="128"/>
        <end position="148"/>
    </location>
</feature>
<evidence type="ECO:0000256" key="9">
    <source>
        <dbReference type="ARBA" id="ARBA00023136"/>
    </source>
</evidence>
<dbReference type="Proteomes" id="UP001292084">
    <property type="component" value="Unassembled WGS sequence"/>
</dbReference>
<evidence type="ECO:0000256" key="3">
    <source>
        <dbReference type="ARBA" id="ARBA00022475"/>
    </source>
</evidence>
<dbReference type="PANTHER" id="PTHR32024:SF1">
    <property type="entry name" value="KTR SYSTEM POTASSIUM UPTAKE PROTEIN B"/>
    <property type="match status" value="1"/>
</dbReference>
<comment type="subcellular location">
    <subcellularLocation>
        <location evidence="1">Cell membrane</location>
        <topology evidence="1">Multi-pass membrane protein</topology>
    </subcellularLocation>
</comment>
<dbReference type="RefSeq" id="WP_322420039.1">
    <property type="nucleotide sequence ID" value="NZ_JAXQNN010000001.1"/>
</dbReference>
<feature type="transmembrane region" description="Helical" evidence="10">
    <location>
        <begin position="289"/>
        <end position="322"/>
    </location>
</feature>
<keyword evidence="6" id="KW-0630">Potassium</keyword>
<dbReference type="EMBL" id="JAXQNN010000001">
    <property type="protein sequence ID" value="MDZ5711014.1"/>
    <property type="molecule type" value="Genomic_DNA"/>
</dbReference>
<dbReference type="InterPro" id="IPR004772">
    <property type="entry name" value="TrkH"/>
</dbReference>
<evidence type="ECO:0000256" key="6">
    <source>
        <dbReference type="ARBA" id="ARBA00022958"/>
    </source>
</evidence>
<evidence type="ECO:0000313" key="11">
    <source>
        <dbReference type="EMBL" id="MDZ5711014.1"/>
    </source>
</evidence>
<dbReference type="PANTHER" id="PTHR32024">
    <property type="entry name" value="TRK SYSTEM POTASSIUM UPTAKE PROTEIN TRKG-RELATED"/>
    <property type="match status" value="1"/>
</dbReference>
<comment type="caution">
    <text evidence="11">The sequence shown here is derived from an EMBL/GenBank/DDBJ whole genome shotgun (WGS) entry which is preliminary data.</text>
</comment>
<evidence type="ECO:0000256" key="10">
    <source>
        <dbReference type="SAM" id="Phobius"/>
    </source>
</evidence>
<feature type="transmembrane region" description="Helical" evidence="10">
    <location>
        <begin position="403"/>
        <end position="424"/>
    </location>
</feature>
<evidence type="ECO:0000256" key="7">
    <source>
        <dbReference type="ARBA" id="ARBA00022989"/>
    </source>
</evidence>
<evidence type="ECO:0000256" key="1">
    <source>
        <dbReference type="ARBA" id="ARBA00004651"/>
    </source>
</evidence>
<evidence type="ECO:0000313" key="12">
    <source>
        <dbReference type="Proteomes" id="UP001292084"/>
    </source>
</evidence>
<feature type="transmembrane region" description="Helical" evidence="10">
    <location>
        <begin position="342"/>
        <end position="365"/>
    </location>
</feature>
<name>A0ABU5KIP5_9BACL</name>
<keyword evidence="5 10" id="KW-0812">Transmembrane</keyword>
<keyword evidence="7 10" id="KW-1133">Transmembrane helix</keyword>
<feature type="transmembrane region" description="Helical" evidence="10">
    <location>
        <begin position="12"/>
        <end position="29"/>
    </location>
</feature>
<dbReference type="InterPro" id="IPR003445">
    <property type="entry name" value="Cat_transpt"/>
</dbReference>
<keyword evidence="2" id="KW-0813">Transport</keyword>
<evidence type="ECO:0000256" key="2">
    <source>
        <dbReference type="ARBA" id="ARBA00022448"/>
    </source>
</evidence>
<reference evidence="11 12" key="1">
    <citation type="submission" date="2023-12" db="EMBL/GenBank/DDBJ databases">
        <title>Jeotgalibacillus haloalkaliphilus sp. nov., a novel salt-tolerant bacteria, isolated from the estuary of the Fenhe River into the Yellow River.</title>
        <authorList>
            <person name="Li Y."/>
        </authorList>
    </citation>
    <scope>NUCLEOTIDE SEQUENCE [LARGE SCALE GENOMIC DNA]</scope>
    <source>
        <strain evidence="11 12">HH7-29</strain>
    </source>
</reference>
<evidence type="ECO:0000256" key="8">
    <source>
        <dbReference type="ARBA" id="ARBA00023065"/>
    </source>
</evidence>
<proteinExistence type="predicted"/>
<dbReference type="NCBIfam" id="TIGR00933">
    <property type="entry name" value="2a38"/>
    <property type="match status" value="1"/>
</dbReference>
<keyword evidence="4" id="KW-0633">Potassium transport</keyword>
<evidence type="ECO:0000256" key="4">
    <source>
        <dbReference type="ARBA" id="ARBA00022538"/>
    </source>
</evidence>
<keyword evidence="8" id="KW-0406">Ion transport</keyword>